<feature type="region of interest" description="Disordered" evidence="3">
    <location>
        <begin position="259"/>
        <end position="290"/>
    </location>
</feature>
<evidence type="ECO:0000256" key="1">
    <source>
        <dbReference type="ARBA" id="ARBA00022603"/>
    </source>
</evidence>
<dbReference type="InterPro" id="IPR029063">
    <property type="entry name" value="SAM-dependent_MTases_sf"/>
</dbReference>
<evidence type="ECO:0000313" key="5">
    <source>
        <dbReference type="Proteomes" id="UP001390339"/>
    </source>
</evidence>
<dbReference type="PANTHER" id="PTHR43619">
    <property type="entry name" value="S-ADENOSYL-L-METHIONINE-DEPENDENT METHYLTRANSFERASE YKTD-RELATED"/>
    <property type="match status" value="1"/>
</dbReference>
<gene>
    <name evidence="4" type="ORF">PGQ11_007129</name>
</gene>
<dbReference type="Gene3D" id="3.40.50.150">
    <property type="entry name" value="Vaccinia Virus protein VP39"/>
    <property type="match status" value="1"/>
</dbReference>
<proteinExistence type="predicted"/>
<name>A0ABR2IUS7_9PEZI</name>
<feature type="region of interest" description="Disordered" evidence="3">
    <location>
        <begin position="1"/>
        <end position="59"/>
    </location>
</feature>
<protein>
    <submittedName>
        <fullName evidence="4">Class I SAM-dependent methyltransferase</fullName>
    </submittedName>
</protein>
<evidence type="ECO:0000313" key="4">
    <source>
        <dbReference type="EMBL" id="KAK8868551.1"/>
    </source>
</evidence>
<keyword evidence="1 4" id="KW-0489">Methyltransferase</keyword>
<dbReference type="EMBL" id="JAPCWZ010000004">
    <property type="protein sequence ID" value="KAK8868551.1"/>
    <property type="molecule type" value="Genomic_DNA"/>
</dbReference>
<accession>A0ABR2IUS7</accession>
<keyword evidence="2" id="KW-0808">Transferase</keyword>
<dbReference type="GO" id="GO:0008168">
    <property type="term" value="F:methyltransferase activity"/>
    <property type="evidence" value="ECO:0007669"/>
    <property type="project" value="UniProtKB-KW"/>
</dbReference>
<dbReference type="InterPro" id="IPR007213">
    <property type="entry name" value="Ppm1/Ppm2/Tcmp"/>
</dbReference>
<feature type="compositionally biased region" description="Low complexity" evidence="3">
    <location>
        <begin position="1"/>
        <end position="51"/>
    </location>
</feature>
<dbReference type="GO" id="GO:0032259">
    <property type="term" value="P:methylation"/>
    <property type="evidence" value="ECO:0007669"/>
    <property type="project" value="UniProtKB-KW"/>
</dbReference>
<dbReference type="PANTHER" id="PTHR43619:SF2">
    <property type="entry name" value="S-ADENOSYL-L-METHIONINE-DEPENDENT METHYLTRANSFERASES SUPERFAMILY PROTEIN"/>
    <property type="match status" value="1"/>
</dbReference>
<evidence type="ECO:0000256" key="2">
    <source>
        <dbReference type="ARBA" id="ARBA00022679"/>
    </source>
</evidence>
<feature type="compositionally biased region" description="Low complexity" evidence="3">
    <location>
        <begin position="259"/>
        <end position="273"/>
    </location>
</feature>
<sequence length="383" mass="42444">MPSFMRRSNSTAAAAAAAVSSRRPSTSSLTNPTNSRTTARRMSSTTTTTVTPPGSATKIKVSLTGPQETLLVPLMARAEDAAREQPILGDKHAADILRRLDTDLSKFRAESPFGMGSRDMCLVRARQFDEWATTFIDEHREATVVHLACGLDTRCHRLDWAASSSSSSSAANGNGKGKPRNVRWLDFDLPDVVKLRKRLVSPPEHGDYTLAAADVTKDEWLRQIPTDRPTLIIMEGLTPYFDEATGKRLVRRLAEHFSSSYGSGGTSNPSSSGAPGEKDNGNDNLNNTKEMPHQLICDGVGSAMKFFGGLLSITRATGSTFNWGFDDPRELEQLHPRLRLRDCVRPAELAEARRFVWPHRVFMSTCSYIPKLDNLMFYLRYDF</sequence>
<keyword evidence="5" id="KW-1185">Reference proteome</keyword>
<dbReference type="Pfam" id="PF04072">
    <property type="entry name" value="LCM"/>
    <property type="match status" value="1"/>
</dbReference>
<organism evidence="4 5">
    <name type="scientific">Apiospora arundinis</name>
    <dbReference type="NCBI Taxonomy" id="335852"/>
    <lineage>
        <taxon>Eukaryota</taxon>
        <taxon>Fungi</taxon>
        <taxon>Dikarya</taxon>
        <taxon>Ascomycota</taxon>
        <taxon>Pezizomycotina</taxon>
        <taxon>Sordariomycetes</taxon>
        <taxon>Xylariomycetidae</taxon>
        <taxon>Amphisphaeriales</taxon>
        <taxon>Apiosporaceae</taxon>
        <taxon>Apiospora</taxon>
    </lineage>
</organism>
<dbReference type="Proteomes" id="UP001390339">
    <property type="component" value="Unassembled WGS sequence"/>
</dbReference>
<evidence type="ECO:0000256" key="3">
    <source>
        <dbReference type="SAM" id="MobiDB-lite"/>
    </source>
</evidence>
<comment type="caution">
    <text evidence="4">The sequence shown here is derived from an EMBL/GenBank/DDBJ whole genome shotgun (WGS) entry which is preliminary data.</text>
</comment>
<dbReference type="SUPFAM" id="SSF53335">
    <property type="entry name" value="S-adenosyl-L-methionine-dependent methyltransferases"/>
    <property type="match status" value="1"/>
</dbReference>
<reference evidence="4 5" key="1">
    <citation type="journal article" date="2024" name="IMA Fungus">
        <title>Apiospora arundinis, a panoply of carbohydrate-active enzymes and secondary metabolites.</title>
        <authorList>
            <person name="Sorensen T."/>
            <person name="Petersen C."/>
            <person name="Muurmann A.T."/>
            <person name="Christiansen J.V."/>
            <person name="Brundto M.L."/>
            <person name="Overgaard C.K."/>
            <person name="Boysen A.T."/>
            <person name="Wollenberg R.D."/>
            <person name="Larsen T.O."/>
            <person name="Sorensen J.L."/>
            <person name="Nielsen K.L."/>
            <person name="Sondergaard T.E."/>
        </authorList>
    </citation>
    <scope>NUCLEOTIDE SEQUENCE [LARGE SCALE GENOMIC DNA]</scope>
    <source>
        <strain evidence="4 5">AAU 773</strain>
    </source>
</reference>